<dbReference type="CDD" id="cd00093">
    <property type="entry name" value="HTH_XRE"/>
    <property type="match status" value="1"/>
</dbReference>
<dbReference type="InterPro" id="IPR001387">
    <property type="entry name" value="Cro/C1-type_HTH"/>
</dbReference>
<dbReference type="InterPro" id="IPR003346">
    <property type="entry name" value="Transposase_20"/>
</dbReference>
<evidence type="ECO:0000259" key="1">
    <source>
        <dbReference type="PROSITE" id="PS50943"/>
    </source>
</evidence>
<dbReference type="AlphaFoldDB" id="A0A6N7XAL4"/>
<dbReference type="GO" id="GO:0006313">
    <property type="term" value="P:DNA transposition"/>
    <property type="evidence" value="ECO:0007669"/>
    <property type="project" value="InterPro"/>
</dbReference>
<dbReference type="SUPFAM" id="SSF47413">
    <property type="entry name" value="lambda repressor-like DNA-binding domains"/>
    <property type="match status" value="1"/>
</dbReference>
<dbReference type="GO" id="GO:0004803">
    <property type="term" value="F:transposase activity"/>
    <property type="evidence" value="ECO:0007669"/>
    <property type="project" value="InterPro"/>
</dbReference>
<evidence type="ECO:0000313" key="3">
    <source>
        <dbReference type="Proteomes" id="UP000434342"/>
    </source>
</evidence>
<dbReference type="Gene3D" id="1.10.260.40">
    <property type="entry name" value="lambda repressor-like DNA-binding domains"/>
    <property type="match status" value="1"/>
</dbReference>
<accession>A0A6N7XAL4</accession>
<dbReference type="Pfam" id="PF02371">
    <property type="entry name" value="Transposase_20"/>
    <property type="match status" value="1"/>
</dbReference>
<dbReference type="Proteomes" id="UP000434342">
    <property type="component" value="Unassembled WGS sequence"/>
</dbReference>
<dbReference type="PROSITE" id="PS50943">
    <property type="entry name" value="HTH_CROC1"/>
    <property type="match status" value="1"/>
</dbReference>
<protein>
    <submittedName>
        <fullName evidence="2">IS110 family transposase</fullName>
    </submittedName>
</protein>
<organism evidence="2 3">
    <name type="scientific">Parafannyhessea umbonata</name>
    <dbReference type="NCBI Taxonomy" id="604330"/>
    <lineage>
        <taxon>Bacteria</taxon>
        <taxon>Bacillati</taxon>
        <taxon>Actinomycetota</taxon>
        <taxon>Coriobacteriia</taxon>
        <taxon>Coriobacteriales</taxon>
        <taxon>Atopobiaceae</taxon>
        <taxon>Parafannyhessea</taxon>
    </lineage>
</organism>
<dbReference type="NCBIfam" id="NF033542">
    <property type="entry name" value="transpos_IS110"/>
    <property type="match status" value="1"/>
</dbReference>
<dbReference type="EMBL" id="VUND01000004">
    <property type="protein sequence ID" value="MST61332.1"/>
    <property type="molecule type" value="Genomic_DNA"/>
</dbReference>
<dbReference type="InterPro" id="IPR010982">
    <property type="entry name" value="Lambda_DNA-bd_dom_sf"/>
</dbReference>
<dbReference type="InterPro" id="IPR002525">
    <property type="entry name" value="Transp_IS110-like_N"/>
</dbReference>
<gene>
    <name evidence="2" type="ORF">FYJ69_10640</name>
</gene>
<dbReference type="GO" id="GO:0003677">
    <property type="term" value="F:DNA binding"/>
    <property type="evidence" value="ECO:0007669"/>
    <property type="project" value="InterPro"/>
</dbReference>
<evidence type="ECO:0000313" key="2">
    <source>
        <dbReference type="EMBL" id="MST61332.1"/>
    </source>
</evidence>
<dbReference type="InterPro" id="IPR047650">
    <property type="entry name" value="Transpos_IS110"/>
</dbReference>
<dbReference type="PANTHER" id="PTHR33055">
    <property type="entry name" value="TRANSPOSASE FOR INSERTION SEQUENCE ELEMENT IS1111A"/>
    <property type="match status" value="1"/>
</dbReference>
<name>A0A6N7XAL4_9ACTN</name>
<sequence length="428" mass="45800">MDVMGMEVRWDGVPRDAVWAGVDTHADTNWLSVVDRLGAELFSGEFPTGAEGYARLIASARALGTLVAAGVECTGTFGAGLAREMASEGVRCYEVVVPTRSRRRRSAGKDDAADALRAARQVLSGDDLAVPKSQDGWVEEVRALYVAREGLVRSCTSLANIALATVRKAPDDLRARLEPLGTTGIMRACACWEDDGSAALVERAAMVSLRALGKAWVAQRSSARDLEGAIADAVRKGNPALAAMYGCGALSAAALAMAAGDNPGRMASEASFAALCGASPIEASSGKVRRHRLNRGGDRRANRALHVIAMHRMRTDPRTIAYVERRRAEGLSDREIRRCLKRYIAREAYRLLTNPEDVPAEGTGPGLREARIGAGVSQKDAAKALGVTASTLCDLELGHHQFRDLALRYRKWVDDGFPMDAEDPADGA</sequence>
<dbReference type="PANTHER" id="PTHR33055:SF16">
    <property type="entry name" value="TRANSPOSASE FOR INSERTION SEQUENCE ELEMENT IS1547"/>
    <property type="match status" value="1"/>
</dbReference>
<dbReference type="Pfam" id="PF01548">
    <property type="entry name" value="DEDD_Tnp_IS110"/>
    <property type="match status" value="1"/>
</dbReference>
<proteinExistence type="predicted"/>
<comment type="caution">
    <text evidence="2">The sequence shown here is derived from an EMBL/GenBank/DDBJ whole genome shotgun (WGS) entry which is preliminary data.</text>
</comment>
<reference evidence="2 3" key="1">
    <citation type="submission" date="2019-08" db="EMBL/GenBank/DDBJ databases">
        <title>In-depth cultivation of the pig gut microbiome towards novel bacterial diversity and tailored functional studies.</title>
        <authorList>
            <person name="Wylensek D."/>
            <person name="Hitch T.C.A."/>
            <person name="Clavel T."/>
        </authorList>
    </citation>
    <scope>NUCLEOTIDE SEQUENCE [LARGE SCALE GENOMIC DNA]</scope>
    <source>
        <strain evidence="2 3">WB01_CNA04</strain>
    </source>
</reference>
<feature type="domain" description="HTH cro/C1-type" evidence="1">
    <location>
        <begin position="367"/>
        <end position="400"/>
    </location>
</feature>